<dbReference type="EMBL" id="JPEP01000002">
    <property type="protein sequence ID" value="KEY18285.1"/>
    <property type="molecule type" value="Genomic_DNA"/>
</dbReference>
<reference evidence="1 3" key="1">
    <citation type="submission" date="2014-07" db="EMBL/GenBank/DDBJ databases">
        <authorList>
            <person name="Pisani N.G."/>
            <person name="Newman J.D."/>
        </authorList>
    </citation>
    <scope>NUCLEOTIDE SEQUENCE [LARGE SCALE GENOMIC DNA]</scope>
    <source>
        <strain evidence="1 3">LMG 24720</strain>
    </source>
</reference>
<protein>
    <submittedName>
        <fullName evidence="2">GxxExxY protein</fullName>
    </submittedName>
</protein>
<dbReference type="EMBL" id="LR134441">
    <property type="protein sequence ID" value="VEI00928.1"/>
    <property type="molecule type" value="Genomic_DNA"/>
</dbReference>
<dbReference type="AlphaFoldDB" id="A0A3S4UZP2"/>
<keyword evidence="3" id="KW-1185">Reference proteome</keyword>
<dbReference type="STRING" id="266748.HY04_07135"/>
<accession>A0A3S4UZP2</accession>
<dbReference type="RefSeq" id="WP_034718547.1">
    <property type="nucleotide sequence ID" value="NZ_FOIX01000001.1"/>
</dbReference>
<gene>
    <name evidence="1" type="ORF">HY04_07135</name>
    <name evidence="2" type="ORF">NCTC13489_02436</name>
</gene>
<dbReference type="InterPro" id="IPR026350">
    <property type="entry name" value="GxxExxY"/>
</dbReference>
<evidence type="ECO:0000313" key="4">
    <source>
        <dbReference type="Proteomes" id="UP000270036"/>
    </source>
</evidence>
<name>A0A3S4UZP2_9FLAO</name>
<sequence length="125" mass="14300">MTENEIAYQIVGASLELHREVGPGLLESAYESALAYELAQRGLSVKKQCAMPFHYKNMMMEVGYKIDLLVQDKVIIELKSVEKLHPVHYAQTLTYLKLPNLKLALLINFNEKFIKDGIHRIVNNL</sequence>
<organism evidence="2 4">
    <name type="scientific">Kaistella antarctica</name>
    <dbReference type="NCBI Taxonomy" id="266748"/>
    <lineage>
        <taxon>Bacteria</taxon>
        <taxon>Pseudomonadati</taxon>
        <taxon>Bacteroidota</taxon>
        <taxon>Flavobacteriia</taxon>
        <taxon>Flavobacteriales</taxon>
        <taxon>Weeksellaceae</taxon>
        <taxon>Chryseobacterium group</taxon>
        <taxon>Kaistella</taxon>
    </lineage>
</organism>
<evidence type="ECO:0000313" key="1">
    <source>
        <dbReference type="EMBL" id="KEY18285.1"/>
    </source>
</evidence>
<evidence type="ECO:0000313" key="2">
    <source>
        <dbReference type="EMBL" id="VEI00928.1"/>
    </source>
</evidence>
<dbReference type="Proteomes" id="UP000270036">
    <property type="component" value="Chromosome"/>
</dbReference>
<proteinExistence type="predicted"/>
<reference evidence="2 4" key="2">
    <citation type="submission" date="2018-12" db="EMBL/GenBank/DDBJ databases">
        <authorList>
            <consortium name="Pathogen Informatics"/>
        </authorList>
    </citation>
    <scope>NUCLEOTIDE SEQUENCE [LARGE SCALE GENOMIC DNA]</scope>
    <source>
        <strain evidence="2 4">NCTC13489</strain>
    </source>
</reference>
<dbReference type="OrthoDB" id="1119698at2"/>
<dbReference type="Pfam" id="PF13366">
    <property type="entry name" value="PDDEXK_3"/>
    <property type="match status" value="1"/>
</dbReference>
<dbReference type="NCBIfam" id="TIGR04256">
    <property type="entry name" value="GxxExxY"/>
    <property type="match status" value="1"/>
</dbReference>
<dbReference type="Proteomes" id="UP000028349">
    <property type="component" value="Unassembled WGS sequence"/>
</dbReference>
<dbReference type="KEGG" id="cant:NCTC13489_02436"/>
<evidence type="ECO:0000313" key="3">
    <source>
        <dbReference type="Proteomes" id="UP000028349"/>
    </source>
</evidence>